<comment type="catalytic activity">
    <reaction evidence="3">
        <text>2'-phospho-[ligated tRNA] + NAD(+) = mature tRNA + ADP-alpha-D-ribose 1'',2''-cyclic phosphate + nicotinamide</text>
        <dbReference type="Rhea" id="RHEA:23324"/>
        <dbReference type="Rhea" id="RHEA-COMP:11106"/>
        <dbReference type="Rhea" id="RHEA-COMP:11107"/>
        <dbReference type="ChEBI" id="CHEBI:17154"/>
        <dbReference type="ChEBI" id="CHEBI:57540"/>
        <dbReference type="ChEBI" id="CHEBI:76596"/>
        <dbReference type="ChEBI" id="CHEBI:82883"/>
        <dbReference type="ChEBI" id="CHEBI:85027"/>
        <dbReference type="EC" id="2.7.1.160"/>
    </reaction>
</comment>
<dbReference type="OrthoDB" id="419694at2759"/>
<dbReference type="GeneID" id="106152309"/>
<feature type="domain" description="F-box/LRR-repeat protein 15-like leucin rich repeat" evidence="4">
    <location>
        <begin position="167"/>
        <end position="289"/>
    </location>
</feature>
<comment type="function">
    <text evidence="1">Catalyzes the last step of tRNA splicing, the transfer of the splice junction 2'-phosphate from ligated tRNA to NAD to produce ADP-ribose 1''-2'' cyclic phosphate.</text>
</comment>
<dbReference type="RefSeq" id="XP_013381287.1">
    <property type="nucleotide sequence ID" value="XM_013525833.1"/>
</dbReference>
<dbReference type="GO" id="GO:0031146">
    <property type="term" value="P:SCF-dependent proteasomal ubiquitin-dependent protein catabolic process"/>
    <property type="evidence" value="ECO:0007669"/>
    <property type="project" value="TreeGrafter"/>
</dbReference>
<dbReference type="InterPro" id="IPR042080">
    <property type="entry name" value="RNA_2'-PTrans_N"/>
</dbReference>
<gene>
    <name evidence="6" type="primary">LOC106152309</name>
</gene>
<dbReference type="PANTHER" id="PTHR13318">
    <property type="entry name" value="PARTNER OF PAIRED, ISOFORM B-RELATED"/>
    <property type="match status" value="1"/>
</dbReference>
<dbReference type="GO" id="GO:0019005">
    <property type="term" value="C:SCF ubiquitin ligase complex"/>
    <property type="evidence" value="ECO:0007669"/>
    <property type="project" value="TreeGrafter"/>
</dbReference>
<dbReference type="STRING" id="7574.A0A1S3H5P2"/>
<name>A0A1S3H5P2_LINAN</name>
<dbReference type="GO" id="GO:0000215">
    <property type="term" value="F:tRNA 2'-phosphotransferase activity"/>
    <property type="evidence" value="ECO:0007669"/>
    <property type="project" value="UniProtKB-EC"/>
</dbReference>
<dbReference type="Gene3D" id="3.80.10.10">
    <property type="entry name" value="Ribonuclease Inhibitor"/>
    <property type="match status" value="1"/>
</dbReference>
<dbReference type="SMART" id="SM00367">
    <property type="entry name" value="LRR_CC"/>
    <property type="match status" value="5"/>
</dbReference>
<dbReference type="KEGG" id="lak:106152309"/>
<organism evidence="5 6">
    <name type="scientific">Lingula anatina</name>
    <name type="common">Brachiopod</name>
    <name type="synonym">Lingula unguis</name>
    <dbReference type="NCBI Taxonomy" id="7574"/>
    <lineage>
        <taxon>Eukaryota</taxon>
        <taxon>Metazoa</taxon>
        <taxon>Spiralia</taxon>
        <taxon>Lophotrochozoa</taxon>
        <taxon>Brachiopoda</taxon>
        <taxon>Linguliformea</taxon>
        <taxon>Lingulata</taxon>
        <taxon>Lingulida</taxon>
        <taxon>Linguloidea</taxon>
        <taxon>Lingulidae</taxon>
        <taxon>Lingula</taxon>
    </lineage>
</organism>
<evidence type="ECO:0000259" key="4">
    <source>
        <dbReference type="Pfam" id="PF25372"/>
    </source>
</evidence>
<sequence length="308" mass="35874">MKYSNHTNSNMALDPLTRERVDKTKLGKRVAYLLRYGAEKEGIEVKEGGYVPLCQLMQVPLMRHHTAKEVLEEVEQSKGSRGSKRYESKVEGEETYVRARYLRRMERSSFHEGTKVKRLLDTTMDFICQNHEMYDLQDFPDEYLIGQMIHKLKREKKLNSKVFQTLLCPALTHLDLHGVYVTEKIMNHIARNCSGLTHLNLKDCGYVMTDHLAQRIFKKLCNLEVLNLEGCRHLTDSTIILISKHLTNLQQIYLTYMPKISEKAVFELLDMCPNLLHVDIYDNRNITEDGRLELAKIMSLKNITINLK</sequence>
<dbReference type="InterPro" id="IPR002745">
    <property type="entry name" value="Ptrans_KptA/Tpt1"/>
</dbReference>
<dbReference type="AlphaFoldDB" id="A0A1S3H5P2"/>
<keyword evidence="5" id="KW-1185">Reference proteome</keyword>
<evidence type="ECO:0000256" key="1">
    <source>
        <dbReference type="ARBA" id="ARBA00003343"/>
    </source>
</evidence>
<protein>
    <recommendedName>
        <fullName evidence="2">2'-phosphotransferase</fullName>
        <ecNumber evidence="2">2.7.1.160</ecNumber>
    </recommendedName>
</protein>
<reference evidence="6" key="1">
    <citation type="submission" date="2025-08" db="UniProtKB">
        <authorList>
            <consortium name="RefSeq"/>
        </authorList>
    </citation>
    <scope>IDENTIFICATION</scope>
    <source>
        <tissue evidence="6">Gonads</tissue>
    </source>
</reference>
<dbReference type="InterPro" id="IPR032675">
    <property type="entry name" value="LRR_dom_sf"/>
</dbReference>
<dbReference type="InterPro" id="IPR057207">
    <property type="entry name" value="FBXL15_LRR"/>
</dbReference>
<evidence type="ECO:0000313" key="5">
    <source>
        <dbReference type="Proteomes" id="UP000085678"/>
    </source>
</evidence>
<evidence type="ECO:0000313" key="6">
    <source>
        <dbReference type="RefSeq" id="XP_013381287.1"/>
    </source>
</evidence>
<dbReference type="Gene3D" id="1.10.10.970">
    <property type="entry name" value="RNA 2'-phosphotransferase, Tpt1/KptA family, N-terminal domain"/>
    <property type="match status" value="1"/>
</dbReference>
<evidence type="ECO:0000256" key="3">
    <source>
        <dbReference type="ARBA" id="ARBA00047949"/>
    </source>
</evidence>
<dbReference type="InterPro" id="IPR006553">
    <property type="entry name" value="Leu-rich_rpt_Cys-con_subtyp"/>
</dbReference>
<dbReference type="InParanoid" id="A0A1S3H5P2"/>
<dbReference type="Pfam" id="PF25372">
    <property type="entry name" value="DUF7885"/>
    <property type="match status" value="1"/>
</dbReference>
<evidence type="ECO:0000256" key="2">
    <source>
        <dbReference type="ARBA" id="ARBA00012007"/>
    </source>
</evidence>
<accession>A0A1S3H5P2</accession>
<proteinExistence type="predicted"/>
<dbReference type="Proteomes" id="UP000085678">
    <property type="component" value="Unplaced"/>
</dbReference>
<dbReference type="SUPFAM" id="SSF56399">
    <property type="entry name" value="ADP-ribosylation"/>
    <property type="match status" value="1"/>
</dbReference>
<dbReference type="EC" id="2.7.1.160" evidence="2"/>
<dbReference type="SUPFAM" id="SSF52047">
    <property type="entry name" value="RNI-like"/>
    <property type="match status" value="1"/>
</dbReference>
<dbReference type="Pfam" id="PF01885">
    <property type="entry name" value="PTS_2-RNA"/>
    <property type="match status" value="1"/>
</dbReference>